<comment type="caution">
    <text evidence="2">The sequence shown here is derived from an EMBL/GenBank/DDBJ whole genome shotgun (WGS) entry which is preliminary data.</text>
</comment>
<proteinExistence type="predicted"/>
<evidence type="ECO:0000259" key="1">
    <source>
        <dbReference type="Pfam" id="PF23981"/>
    </source>
</evidence>
<dbReference type="EMBL" id="BMIT01000014">
    <property type="protein sequence ID" value="GGF05173.1"/>
    <property type="molecule type" value="Genomic_DNA"/>
</dbReference>
<reference evidence="3" key="1">
    <citation type="journal article" date="2019" name="Int. J. Syst. Evol. Microbiol.">
        <title>The Global Catalogue of Microorganisms (GCM) 10K type strain sequencing project: providing services to taxonomists for standard genome sequencing and annotation.</title>
        <authorList>
            <consortium name="The Broad Institute Genomics Platform"/>
            <consortium name="The Broad Institute Genome Sequencing Center for Infectious Disease"/>
            <person name="Wu L."/>
            <person name="Ma J."/>
        </authorList>
    </citation>
    <scope>NUCLEOTIDE SEQUENCE [LARGE SCALE GENOMIC DNA]</scope>
    <source>
        <strain evidence="3">CGMCC 1.15394</strain>
    </source>
</reference>
<dbReference type="RefSeq" id="WP_229677645.1">
    <property type="nucleotide sequence ID" value="NZ_BMIT01000014.1"/>
</dbReference>
<sequence length="582" mass="60954">MSNKQGGFTLITVLILTSMASIVVLSSLRENIVQERLSGNFQKKLNSRLMAEKGVFEQAKLLQQTLNEEGVLAVEDLISKTSNASGSGVIADDAIFNASLSKNAAGELEIASLGQRFDGDAQSNLVARFAVQGAKGSSIFTNAMVGCKGVNLSGSGSIDSYDSSKGTYEETKSNDGDVSTIAGDSDVVLSGHSPIKGDVKATGVIYLNGSSPIIGNIHSNTGVYISPGSGLRVDGNVYTRGYYTHRGGTVSGVVRANGDATMQWSTFITNSQGEALDIMYGGSGDFKDTYNNQQDGVHYSDSKFNVNPNVEPITVADPAAPDYDPTNPDTSCDPLILPEKMTDITDQVSSYSSVSIGPTQQFKFNTEKGFFSSGGSQVILPSLADVFLFNSKAQNQANGSNSKEYIFALDRLKMTSDGKMEVSGGDVILLIDGDFSMEGDTSLTIKKDSSLTVLLTGKVNIGAGAKVITEQEGLTTSGHPSLSFYSSFNGVNGVQFSGAANLYAAIYAPLTTVKLSGSGELFGSVRGSTITATGGSGAHYDAGLLQVQNGGTPASSARIVFLGWSYKTAETTEEESEASPAE</sequence>
<gene>
    <name evidence="2" type="ORF">GCM10008027_32630</name>
</gene>
<accession>A0ABQ1TW59</accession>
<name>A0ABQ1TW59_9GAMM</name>
<organism evidence="2 3">
    <name type="scientific">Pseudoalteromonas gelatinilytica</name>
    <dbReference type="NCBI Taxonomy" id="1703256"/>
    <lineage>
        <taxon>Bacteria</taxon>
        <taxon>Pseudomonadati</taxon>
        <taxon>Pseudomonadota</taxon>
        <taxon>Gammaproteobacteria</taxon>
        <taxon>Alteromonadales</taxon>
        <taxon>Pseudoalteromonadaceae</taxon>
        <taxon>Pseudoalteromonas</taxon>
    </lineage>
</organism>
<feature type="domain" description="DUF7305" evidence="1">
    <location>
        <begin position="409"/>
        <end position="544"/>
    </location>
</feature>
<evidence type="ECO:0000313" key="3">
    <source>
        <dbReference type="Proteomes" id="UP000638462"/>
    </source>
</evidence>
<keyword evidence="3" id="KW-1185">Reference proteome</keyword>
<dbReference type="Proteomes" id="UP000638462">
    <property type="component" value="Unassembled WGS sequence"/>
</dbReference>
<evidence type="ECO:0000313" key="2">
    <source>
        <dbReference type="EMBL" id="GGF05173.1"/>
    </source>
</evidence>
<dbReference type="Pfam" id="PF23981">
    <property type="entry name" value="DUF7305"/>
    <property type="match status" value="1"/>
</dbReference>
<dbReference type="InterPro" id="IPR055729">
    <property type="entry name" value="DUF7305"/>
</dbReference>
<protein>
    <recommendedName>
        <fullName evidence="1">DUF7305 domain-containing protein</fullName>
    </recommendedName>
</protein>